<accession>A0AAD5U589</accession>
<gene>
    <name evidence="2" type="ORF">HK099_004259</name>
</gene>
<dbReference type="AlphaFoldDB" id="A0AAD5U589"/>
<sequence>MQQDFSTKKRRSYALNQNTLSKKLSDIQLGTAALKLKLKNLFKTNDIQPNNKYNNWNHFNLSNSDTNFDKINANPNLTDSALSQISVLDYPPLSKTSSELSLVTTTTKETTSGYNGQNIANSNSSYPNESQNSLPSGSPVVNLLMEKVVAESDNTHLPIIKSKLTCCEIKNSVKQKSILKRTSLYEEVEISPENLNKLVLKTNLKKKKKLLFNEVTDIFETWSEFDYPRLGVTEKSFEISDDEEFRDLMEEEGELMLLNYNCNNIDEFSYQADNRETKNGIVSNWNRLVLQKKSDRN</sequence>
<name>A0AAD5U589_9FUNG</name>
<evidence type="ECO:0000313" key="3">
    <source>
        <dbReference type="Proteomes" id="UP001211065"/>
    </source>
</evidence>
<evidence type="ECO:0000256" key="1">
    <source>
        <dbReference type="SAM" id="MobiDB-lite"/>
    </source>
</evidence>
<keyword evidence="3" id="KW-1185">Reference proteome</keyword>
<feature type="compositionally biased region" description="Polar residues" evidence="1">
    <location>
        <begin position="113"/>
        <end position="135"/>
    </location>
</feature>
<dbReference type="Proteomes" id="UP001211065">
    <property type="component" value="Unassembled WGS sequence"/>
</dbReference>
<protein>
    <submittedName>
        <fullName evidence="2">Uncharacterized protein</fullName>
    </submittedName>
</protein>
<evidence type="ECO:0000313" key="2">
    <source>
        <dbReference type="EMBL" id="KAJ3220486.1"/>
    </source>
</evidence>
<organism evidence="2 3">
    <name type="scientific">Clydaea vesicula</name>
    <dbReference type="NCBI Taxonomy" id="447962"/>
    <lineage>
        <taxon>Eukaryota</taxon>
        <taxon>Fungi</taxon>
        <taxon>Fungi incertae sedis</taxon>
        <taxon>Chytridiomycota</taxon>
        <taxon>Chytridiomycota incertae sedis</taxon>
        <taxon>Chytridiomycetes</taxon>
        <taxon>Lobulomycetales</taxon>
        <taxon>Lobulomycetaceae</taxon>
        <taxon>Clydaea</taxon>
    </lineage>
</organism>
<reference evidence="2" key="1">
    <citation type="submission" date="2020-05" db="EMBL/GenBank/DDBJ databases">
        <title>Phylogenomic resolution of chytrid fungi.</title>
        <authorList>
            <person name="Stajich J.E."/>
            <person name="Amses K."/>
            <person name="Simmons R."/>
            <person name="Seto K."/>
            <person name="Myers J."/>
            <person name="Bonds A."/>
            <person name="Quandt C.A."/>
            <person name="Barry K."/>
            <person name="Liu P."/>
            <person name="Grigoriev I."/>
            <person name="Longcore J.E."/>
            <person name="James T.Y."/>
        </authorList>
    </citation>
    <scope>NUCLEOTIDE SEQUENCE</scope>
    <source>
        <strain evidence="2">JEL0476</strain>
    </source>
</reference>
<proteinExistence type="predicted"/>
<feature type="region of interest" description="Disordered" evidence="1">
    <location>
        <begin position="108"/>
        <end position="135"/>
    </location>
</feature>
<dbReference type="EMBL" id="JADGJW010000298">
    <property type="protein sequence ID" value="KAJ3220486.1"/>
    <property type="molecule type" value="Genomic_DNA"/>
</dbReference>
<comment type="caution">
    <text evidence="2">The sequence shown here is derived from an EMBL/GenBank/DDBJ whole genome shotgun (WGS) entry which is preliminary data.</text>
</comment>